<dbReference type="InterPro" id="IPR050194">
    <property type="entry name" value="Glycosyltransferase_grp1"/>
</dbReference>
<dbReference type="GO" id="GO:0016757">
    <property type="term" value="F:glycosyltransferase activity"/>
    <property type="evidence" value="ECO:0007669"/>
    <property type="project" value="UniProtKB-KW"/>
</dbReference>
<dbReference type="EMBL" id="AXNT01000004">
    <property type="protein sequence ID" value="KGM03812.1"/>
    <property type="molecule type" value="Genomic_DNA"/>
</dbReference>
<keyword evidence="2" id="KW-0328">Glycosyltransferase</keyword>
<protein>
    <recommendedName>
        <fullName evidence="1">D-inositol 3-phosphate glycosyltransferase</fullName>
    </recommendedName>
</protein>
<accession>A0A0A0BCI3</accession>
<feature type="domain" description="Glycosyl transferase family 1" evidence="4">
    <location>
        <begin position="157"/>
        <end position="318"/>
    </location>
</feature>
<evidence type="ECO:0000256" key="3">
    <source>
        <dbReference type="ARBA" id="ARBA00022679"/>
    </source>
</evidence>
<evidence type="ECO:0000256" key="2">
    <source>
        <dbReference type="ARBA" id="ARBA00022676"/>
    </source>
</evidence>
<gene>
    <name evidence="6" type="ORF">Q760_12070</name>
</gene>
<keyword evidence="7" id="KW-1185">Reference proteome</keyword>
<proteinExistence type="predicted"/>
<dbReference type="RefSeq" id="WP_052103361.1">
    <property type="nucleotide sequence ID" value="NZ_AXNT01000004.1"/>
</dbReference>
<name>A0A0A0BCI3_9CELL</name>
<evidence type="ECO:0000313" key="6">
    <source>
        <dbReference type="EMBL" id="KGM03812.1"/>
    </source>
</evidence>
<comment type="caution">
    <text evidence="6">The sequence shown here is derived from an EMBL/GenBank/DDBJ whole genome shotgun (WGS) entry which is preliminary data.</text>
</comment>
<evidence type="ECO:0000313" key="7">
    <source>
        <dbReference type="Proteomes" id="UP000029833"/>
    </source>
</evidence>
<dbReference type="PANTHER" id="PTHR45947:SF3">
    <property type="entry name" value="SULFOQUINOVOSYL TRANSFERASE SQD2"/>
    <property type="match status" value="1"/>
</dbReference>
<dbReference type="OrthoDB" id="506201at2"/>
<keyword evidence="3" id="KW-0808">Transferase</keyword>
<dbReference type="AlphaFoldDB" id="A0A0A0BCI3"/>
<dbReference type="PANTHER" id="PTHR45947">
    <property type="entry name" value="SULFOQUINOVOSYL TRANSFERASE SQD2"/>
    <property type="match status" value="1"/>
</dbReference>
<dbReference type="STRING" id="1408250.Q760_12070"/>
<dbReference type="GO" id="GO:1901137">
    <property type="term" value="P:carbohydrate derivative biosynthetic process"/>
    <property type="evidence" value="ECO:0007669"/>
    <property type="project" value="UniProtKB-ARBA"/>
</dbReference>
<evidence type="ECO:0000259" key="4">
    <source>
        <dbReference type="Pfam" id="PF00534"/>
    </source>
</evidence>
<evidence type="ECO:0000256" key="1">
    <source>
        <dbReference type="ARBA" id="ARBA00021292"/>
    </source>
</evidence>
<dbReference type="Pfam" id="PF00534">
    <property type="entry name" value="Glycos_transf_1"/>
    <property type="match status" value="1"/>
</dbReference>
<dbReference type="Proteomes" id="UP000029833">
    <property type="component" value="Unassembled WGS sequence"/>
</dbReference>
<dbReference type="Pfam" id="PF13439">
    <property type="entry name" value="Glyco_transf_4"/>
    <property type="match status" value="1"/>
</dbReference>
<evidence type="ECO:0000259" key="5">
    <source>
        <dbReference type="Pfam" id="PF13439"/>
    </source>
</evidence>
<dbReference type="InterPro" id="IPR028098">
    <property type="entry name" value="Glyco_trans_4-like_N"/>
</dbReference>
<dbReference type="SUPFAM" id="SSF53756">
    <property type="entry name" value="UDP-Glycosyltransferase/glycogen phosphorylase"/>
    <property type="match status" value="1"/>
</dbReference>
<sequence>MTLGEPALLRINHVSESVSTVQGHGVHTAFCDLAAAHASLGFDVGINEDWRDGVLHVHTLGPASLRRLRRHRGLRVVSAHVTPGSLEGSLVGVRLYGSAFTAYLRTFYNQAHLVLAVSAAAAAELREIGVRTAIEVVPNAVLAEPFQGSPAHRVSARAALALDADDFVVLGVGQLQPRKGVQEFADCARALPDARFVWVGGTLFGAASAGRGEMSRVVADAPSNLRFTGQLARPEVARYCRAADVFLFPSRHETFGMAPVEAGFAGLPLVLSDLPVFAEVFGARPDAYLQAADVDGYVAHLRALRADPELRARAGARAAGAVARYEGSRVAEQIADLYRIWSGLGVLGTGTAPTAQVG</sequence>
<dbReference type="Gene3D" id="3.40.50.2000">
    <property type="entry name" value="Glycogen Phosphorylase B"/>
    <property type="match status" value="2"/>
</dbReference>
<dbReference type="InterPro" id="IPR001296">
    <property type="entry name" value="Glyco_trans_1"/>
</dbReference>
<reference evidence="6 7" key="1">
    <citation type="submission" date="2013-10" db="EMBL/GenBank/DDBJ databases">
        <authorList>
            <person name="Wang G."/>
            <person name="Zhuang W."/>
        </authorList>
    </citation>
    <scope>NUCLEOTIDE SEQUENCE [LARGE SCALE GENOMIC DNA]</scope>
    <source>
        <strain evidence="6 7">DSM 20118</strain>
    </source>
</reference>
<feature type="domain" description="Glycosyltransferase subfamily 4-like N-terminal" evidence="5">
    <location>
        <begin position="54"/>
        <end position="141"/>
    </location>
</feature>
<organism evidence="6 7">
    <name type="scientific">Cellulomonas cellasea DSM 20118</name>
    <dbReference type="NCBI Taxonomy" id="1408250"/>
    <lineage>
        <taxon>Bacteria</taxon>
        <taxon>Bacillati</taxon>
        <taxon>Actinomycetota</taxon>
        <taxon>Actinomycetes</taxon>
        <taxon>Micrococcales</taxon>
        <taxon>Cellulomonadaceae</taxon>
        <taxon>Cellulomonas</taxon>
    </lineage>
</organism>